<dbReference type="InterPro" id="IPR007743">
    <property type="entry name" value="Immunity-related_GTPase-like"/>
</dbReference>
<dbReference type="KEGG" id="bbel:109479449"/>
<evidence type="ECO:0000313" key="5">
    <source>
        <dbReference type="RefSeq" id="XP_019636973.1"/>
    </source>
</evidence>
<dbReference type="Pfam" id="PF05049">
    <property type="entry name" value="IIGP"/>
    <property type="match status" value="1"/>
</dbReference>
<feature type="domain" description="IRG-type G" evidence="3">
    <location>
        <begin position="48"/>
        <end position="251"/>
    </location>
</feature>
<organism evidence="4 5">
    <name type="scientific">Branchiostoma belcheri</name>
    <name type="common">Amphioxus</name>
    <dbReference type="NCBI Taxonomy" id="7741"/>
    <lineage>
        <taxon>Eukaryota</taxon>
        <taxon>Metazoa</taxon>
        <taxon>Chordata</taxon>
        <taxon>Cephalochordata</taxon>
        <taxon>Leptocardii</taxon>
        <taxon>Amphioxiformes</taxon>
        <taxon>Branchiostomatidae</taxon>
        <taxon>Branchiostoma</taxon>
    </lineage>
</organism>
<dbReference type="InterPro" id="IPR030385">
    <property type="entry name" value="G_IRG_dom"/>
</dbReference>
<dbReference type="AlphaFoldDB" id="A0A6P4ZJL5"/>
<protein>
    <submittedName>
        <fullName evidence="5">Interferon-inducible GTPase 5-like</fullName>
    </submittedName>
</protein>
<dbReference type="PANTHER" id="PTHR14143">
    <property type="entry name" value="INTERFERON-INDUCIBLE GTPASE FAMILY MEMBER"/>
    <property type="match status" value="1"/>
</dbReference>
<gene>
    <name evidence="5" type="primary">LOC109479449</name>
</gene>
<dbReference type="Gene3D" id="3.40.50.300">
    <property type="entry name" value="P-loop containing nucleotide triphosphate hydrolases"/>
    <property type="match status" value="1"/>
</dbReference>
<dbReference type="GeneID" id="109479449"/>
<evidence type="ECO:0000256" key="2">
    <source>
        <dbReference type="SAM" id="MobiDB-lite"/>
    </source>
</evidence>
<dbReference type="PRINTS" id="PR00326">
    <property type="entry name" value="GTP1OBG"/>
</dbReference>
<dbReference type="SUPFAM" id="SSF52540">
    <property type="entry name" value="P-loop containing nucleoside triphosphate hydrolases"/>
    <property type="match status" value="1"/>
</dbReference>
<dbReference type="InterPro" id="IPR006073">
    <property type="entry name" value="GTP-bd"/>
</dbReference>
<keyword evidence="4" id="KW-1185">Reference proteome</keyword>
<dbReference type="GO" id="GO:0016020">
    <property type="term" value="C:membrane"/>
    <property type="evidence" value="ECO:0007669"/>
    <property type="project" value="InterPro"/>
</dbReference>
<name>A0A6P4ZJL5_BRABE</name>
<evidence type="ECO:0000256" key="1">
    <source>
        <dbReference type="ARBA" id="ARBA00005429"/>
    </source>
</evidence>
<dbReference type="OrthoDB" id="422720at2759"/>
<feature type="compositionally biased region" description="Pro residues" evidence="2">
    <location>
        <begin position="8"/>
        <end position="24"/>
    </location>
</feature>
<dbReference type="InterPro" id="IPR027417">
    <property type="entry name" value="P-loop_NTPase"/>
</dbReference>
<accession>A0A6P4ZJL5</accession>
<feature type="region of interest" description="Disordered" evidence="2">
    <location>
        <begin position="1"/>
        <end position="98"/>
    </location>
</feature>
<comment type="similarity">
    <text evidence="1">Belongs to the TRAFAC class dynamin-like GTPase superfamily. IRG family.</text>
</comment>
<evidence type="ECO:0000259" key="3">
    <source>
        <dbReference type="PROSITE" id="PS51716"/>
    </source>
</evidence>
<dbReference type="GO" id="GO:0005525">
    <property type="term" value="F:GTP binding"/>
    <property type="evidence" value="ECO:0007669"/>
    <property type="project" value="InterPro"/>
</dbReference>
<dbReference type="RefSeq" id="XP_019636973.1">
    <property type="nucleotide sequence ID" value="XM_019781414.1"/>
</dbReference>
<reference evidence="5" key="1">
    <citation type="submission" date="2025-08" db="UniProtKB">
        <authorList>
            <consortium name="RefSeq"/>
        </authorList>
    </citation>
    <scope>IDENTIFICATION</scope>
    <source>
        <tissue evidence="5">Gonad</tissue>
    </source>
</reference>
<sequence length="255" mass="28966">MGSWFSSPSPPPPPRPYRPPPSPPSSSSSDSEPEPYDPKPVPKRTRPHEVRIGVVGDPGAGKSTFINSIRGLKPRDPGAAQTGLHHTTTEPTEYPHPSRPDSLVLIDFPGVLLRRYSGRYGNFKIGQYLIEFGSYMRSCDVFLVFSSGRIQHNAVQIGMKARDMGKTVLFIRSQFDKDLADRKNDDPEYFDDNSEVHLMEELRQDYIRVLRDVGWSRDVRDDEVFIISGRLGYVTQEKWDIPKLKNAIFQQTDVF</sequence>
<dbReference type="Proteomes" id="UP000515135">
    <property type="component" value="Unplaced"/>
</dbReference>
<proteinExistence type="inferred from homology"/>
<dbReference type="PANTHER" id="PTHR14143:SF1">
    <property type="entry name" value="IRG-TYPE G DOMAIN-CONTAINING PROTEIN"/>
    <property type="match status" value="1"/>
</dbReference>
<dbReference type="PROSITE" id="PS51716">
    <property type="entry name" value="G_IRG"/>
    <property type="match status" value="1"/>
</dbReference>
<evidence type="ECO:0000313" key="4">
    <source>
        <dbReference type="Proteomes" id="UP000515135"/>
    </source>
</evidence>